<sequence>MEAERVYRAMLAHPKENVAALGQRLQMPETQLHQHLYQLNALALIQPSVHEDIGFRAIDPEPAMEVLLTRQQVDLAAQQMRVEASRAAAARLIAECSNLPQRAADPDSQRLNGPEEIRAQLERIAAETCQQIMTFAPGGAHTEADLAASREPNRALLERGVAMRTVYLDSARNHQTTLDHVEWLSRHGGQVRTAPTLPIRMIISDRRRAVLPIDTADARAGAVVLEGVGTVTALCALFESIWESATPLGAPPARDIHGMPPQQAETMRLLAQGLTDEAIAKRLGVSPRTARRIAAELLNDLEAHSRFQAGVHAVQNGWLPPTR</sequence>
<accession>A0ABV6X134</accession>
<feature type="domain" description="HTH luxR-type" evidence="1">
    <location>
        <begin position="252"/>
        <end position="317"/>
    </location>
</feature>
<name>A0ABV6X134_9ACTN</name>
<dbReference type="SUPFAM" id="SSF46894">
    <property type="entry name" value="C-terminal effector domain of the bipartite response regulators"/>
    <property type="match status" value="1"/>
</dbReference>
<comment type="caution">
    <text evidence="2">The sequence shown here is derived from an EMBL/GenBank/DDBJ whole genome shotgun (WGS) entry which is preliminary data.</text>
</comment>
<proteinExistence type="predicted"/>
<organism evidence="2 3">
    <name type="scientific">Streptacidiphilus alkalitolerans</name>
    <dbReference type="NCBI Taxonomy" id="3342712"/>
    <lineage>
        <taxon>Bacteria</taxon>
        <taxon>Bacillati</taxon>
        <taxon>Actinomycetota</taxon>
        <taxon>Actinomycetes</taxon>
        <taxon>Kitasatosporales</taxon>
        <taxon>Streptomycetaceae</taxon>
        <taxon>Streptacidiphilus</taxon>
    </lineage>
</organism>
<protein>
    <submittedName>
        <fullName evidence="2">Helix-turn-helix domain-containing protein</fullName>
    </submittedName>
</protein>
<dbReference type="InterPro" id="IPR051797">
    <property type="entry name" value="TrmB-like"/>
</dbReference>
<dbReference type="SMART" id="SM00421">
    <property type="entry name" value="HTH_LUXR"/>
    <property type="match status" value="1"/>
</dbReference>
<dbReference type="InterPro" id="IPR036388">
    <property type="entry name" value="WH-like_DNA-bd_sf"/>
</dbReference>
<dbReference type="EMBL" id="JBHEZY010000005">
    <property type="protein sequence ID" value="MFC1432006.1"/>
    <property type="molecule type" value="Genomic_DNA"/>
</dbReference>
<dbReference type="RefSeq" id="WP_380553937.1">
    <property type="nucleotide sequence ID" value="NZ_JBHEZY010000005.1"/>
</dbReference>
<dbReference type="PANTHER" id="PTHR34293">
    <property type="entry name" value="HTH-TYPE TRANSCRIPTIONAL REGULATOR TRMBL2"/>
    <property type="match status" value="1"/>
</dbReference>
<evidence type="ECO:0000313" key="2">
    <source>
        <dbReference type="EMBL" id="MFC1432006.1"/>
    </source>
</evidence>
<dbReference type="InterPro" id="IPR016032">
    <property type="entry name" value="Sig_transdc_resp-reg_C-effctor"/>
</dbReference>
<evidence type="ECO:0000259" key="1">
    <source>
        <dbReference type="PROSITE" id="PS50043"/>
    </source>
</evidence>
<dbReference type="Pfam" id="PF13384">
    <property type="entry name" value="HTH_23"/>
    <property type="match status" value="1"/>
</dbReference>
<dbReference type="Gene3D" id="1.10.10.10">
    <property type="entry name" value="Winged helix-like DNA-binding domain superfamily/Winged helix DNA-binding domain"/>
    <property type="match status" value="1"/>
</dbReference>
<gene>
    <name evidence="2" type="ORF">ACEZDB_15265</name>
</gene>
<dbReference type="InterPro" id="IPR000792">
    <property type="entry name" value="Tscrpt_reg_LuxR_C"/>
</dbReference>
<evidence type="ECO:0000313" key="3">
    <source>
        <dbReference type="Proteomes" id="UP001592530"/>
    </source>
</evidence>
<reference evidence="2 3" key="1">
    <citation type="submission" date="2024-09" db="EMBL/GenBank/DDBJ databases">
        <authorList>
            <person name="Lee S.D."/>
        </authorList>
    </citation>
    <scope>NUCLEOTIDE SEQUENCE [LARGE SCALE GENOMIC DNA]</scope>
    <source>
        <strain evidence="2 3">N1-3</strain>
    </source>
</reference>
<dbReference type="Proteomes" id="UP001592530">
    <property type="component" value="Unassembled WGS sequence"/>
</dbReference>
<dbReference type="PROSITE" id="PS50043">
    <property type="entry name" value="HTH_LUXR_2"/>
    <property type="match status" value="1"/>
</dbReference>
<dbReference type="PANTHER" id="PTHR34293:SF1">
    <property type="entry name" value="HTH-TYPE TRANSCRIPTIONAL REGULATOR TRMBL2"/>
    <property type="match status" value="1"/>
</dbReference>
<dbReference type="CDD" id="cd06170">
    <property type="entry name" value="LuxR_C_like"/>
    <property type="match status" value="1"/>
</dbReference>